<feature type="chain" id="PRO_5042928802" description="Beta-xylanase" evidence="12">
    <location>
        <begin position="18"/>
        <end position="365"/>
    </location>
</feature>
<sequence>MYTLAFVLAVAPVAVLAQSPLWGQCGGQNWTGPKTCVSGAVCQKSNDWYSQCVPGSGNPPPTTSTGSTPTPTGGSSGSGLHAKFKAKGKLYFGAEIDHYHLNNNPLTTIVKNSFGQVTHENSLKWDAIEPSRNQFTFSNADAVVNFAQANGKLIRGHTLLWHAQLPQWVQNINDRNTLTQVIQNHVTTTVTRYKGKIVQWDVVNEIFAEDGSLRDSVFSRVLGEDFVGIAFRAARAADPAAKLYINDYNLDIANYAKVTRGMVEKVNKWLAQGIPIDGIGSQAHLAAPGGWNSASEIAITELDISGASANDYLTVMNACLQISKCVGITVWGVSDKDSWRSSDNPLLFDRNYQPKAAYNALVNAL</sequence>
<dbReference type="EC" id="3.2.1.8" evidence="10"/>
<dbReference type="SUPFAM" id="SSF51445">
    <property type="entry name" value="(Trans)glycosidases"/>
    <property type="match status" value="1"/>
</dbReference>
<keyword evidence="16" id="KW-1185">Reference proteome</keyword>
<proteinExistence type="inferred from homology"/>
<dbReference type="GO" id="GO:0005576">
    <property type="term" value="C:extracellular region"/>
    <property type="evidence" value="ECO:0007669"/>
    <property type="project" value="UniProtKB-SubCell"/>
</dbReference>
<dbReference type="SMART" id="SM00236">
    <property type="entry name" value="fCBD"/>
    <property type="match status" value="1"/>
</dbReference>
<dbReference type="PROSITE" id="PS00562">
    <property type="entry name" value="CBM1_1"/>
    <property type="match status" value="1"/>
</dbReference>
<feature type="signal peptide" evidence="12">
    <location>
        <begin position="1"/>
        <end position="17"/>
    </location>
</feature>
<organism evidence="15 16">
    <name type="scientific">Staphylotrichum tortipilum</name>
    <dbReference type="NCBI Taxonomy" id="2831512"/>
    <lineage>
        <taxon>Eukaryota</taxon>
        <taxon>Fungi</taxon>
        <taxon>Dikarya</taxon>
        <taxon>Ascomycota</taxon>
        <taxon>Pezizomycotina</taxon>
        <taxon>Sordariomycetes</taxon>
        <taxon>Sordariomycetidae</taxon>
        <taxon>Sordariales</taxon>
        <taxon>Chaetomiaceae</taxon>
        <taxon>Staphylotrichum</taxon>
    </lineage>
</organism>
<dbReference type="Pfam" id="PF00331">
    <property type="entry name" value="Glyco_hydro_10"/>
    <property type="match status" value="1"/>
</dbReference>
<protein>
    <recommendedName>
        <fullName evidence="10">Beta-xylanase</fullName>
        <ecNumber evidence="10">3.2.1.8</ecNumber>
    </recommendedName>
</protein>
<evidence type="ECO:0000313" key="15">
    <source>
        <dbReference type="EMBL" id="KAK3902851.1"/>
    </source>
</evidence>
<evidence type="ECO:0000256" key="2">
    <source>
        <dbReference type="ARBA" id="ARBA00007495"/>
    </source>
</evidence>
<dbReference type="AlphaFoldDB" id="A0AAN6ML09"/>
<dbReference type="SUPFAM" id="SSF57180">
    <property type="entry name" value="Cellulose-binding domain"/>
    <property type="match status" value="1"/>
</dbReference>
<feature type="compositionally biased region" description="Low complexity" evidence="11">
    <location>
        <begin position="63"/>
        <end position="73"/>
    </location>
</feature>
<evidence type="ECO:0000259" key="14">
    <source>
        <dbReference type="PROSITE" id="PS51760"/>
    </source>
</evidence>
<comment type="catalytic activity">
    <reaction evidence="10">
        <text>Endohydrolysis of (1-&gt;4)-beta-D-xylosidic linkages in xylans.</text>
        <dbReference type="EC" id="3.2.1.8"/>
    </reaction>
</comment>
<reference evidence="15" key="2">
    <citation type="submission" date="2023-05" db="EMBL/GenBank/DDBJ databases">
        <authorList>
            <consortium name="Lawrence Berkeley National Laboratory"/>
            <person name="Steindorff A."/>
            <person name="Hensen N."/>
            <person name="Bonometti L."/>
            <person name="Westerberg I."/>
            <person name="Brannstrom I.O."/>
            <person name="Guillou S."/>
            <person name="Cros-Aarteil S."/>
            <person name="Calhoun S."/>
            <person name="Haridas S."/>
            <person name="Kuo A."/>
            <person name="Mondo S."/>
            <person name="Pangilinan J."/>
            <person name="Riley R."/>
            <person name="Labutti K."/>
            <person name="Andreopoulos B."/>
            <person name="Lipzen A."/>
            <person name="Chen C."/>
            <person name="Yanf M."/>
            <person name="Daum C."/>
            <person name="Ng V."/>
            <person name="Clum A."/>
            <person name="Ohm R."/>
            <person name="Martin F."/>
            <person name="Silar P."/>
            <person name="Natvig D."/>
            <person name="Lalanne C."/>
            <person name="Gautier V."/>
            <person name="Ament-Velasquez S.L."/>
            <person name="Kruys A."/>
            <person name="Hutchinson M.I."/>
            <person name="Powell A.J."/>
            <person name="Barry K."/>
            <person name="Miller A.N."/>
            <person name="Grigoriev I.V."/>
            <person name="Debuchy R."/>
            <person name="Gladieux P."/>
            <person name="Thoren M.H."/>
            <person name="Johannesson H."/>
        </authorList>
    </citation>
    <scope>NUCLEOTIDE SEQUENCE</scope>
    <source>
        <strain evidence="15">CBS 103.79</strain>
    </source>
</reference>
<dbReference type="PANTHER" id="PTHR31490">
    <property type="entry name" value="GLYCOSYL HYDROLASE"/>
    <property type="match status" value="1"/>
</dbReference>
<accession>A0AAN6ML09</accession>
<dbReference type="GO" id="GO:0030248">
    <property type="term" value="F:cellulose binding"/>
    <property type="evidence" value="ECO:0007669"/>
    <property type="project" value="InterPro"/>
</dbReference>
<feature type="region of interest" description="Disordered" evidence="11">
    <location>
        <begin position="53"/>
        <end position="79"/>
    </location>
</feature>
<evidence type="ECO:0000313" key="16">
    <source>
        <dbReference type="Proteomes" id="UP001303889"/>
    </source>
</evidence>
<evidence type="ECO:0000256" key="7">
    <source>
        <dbReference type="ARBA" id="ARBA00023295"/>
    </source>
</evidence>
<comment type="similarity">
    <text evidence="2 10">Belongs to the glycosyl hydrolase 10 (cellulase F) family.</text>
</comment>
<evidence type="ECO:0000256" key="1">
    <source>
        <dbReference type="ARBA" id="ARBA00004613"/>
    </source>
</evidence>
<dbReference type="GO" id="GO:0031176">
    <property type="term" value="F:endo-1,4-beta-xylanase activity"/>
    <property type="evidence" value="ECO:0007669"/>
    <property type="project" value="UniProtKB-EC"/>
</dbReference>
<keyword evidence="6 10" id="KW-0119">Carbohydrate metabolism</keyword>
<evidence type="ECO:0000256" key="11">
    <source>
        <dbReference type="SAM" id="MobiDB-lite"/>
    </source>
</evidence>
<evidence type="ECO:0000256" key="10">
    <source>
        <dbReference type="RuleBase" id="RU361174"/>
    </source>
</evidence>
<feature type="active site" description="Nucleophile" evidence="9">
    <location>
        <position position="301"/>
    </location>
</feature>
<comment type="subcellular location">
    <subcellularLocation>
        <location evidence="1">Secreted</location>
    </subcellularLocation>
</comment>
<dbReference type="PANTHER" id="PTHR31490:SF76">
    <property type="entry name" value="ENDO-1,4-BETA-XYLANASE C"/>
    <property type="match status" value="1"/>
</dbReference>
<evidence type="ECO:0000256" key="3">
    <source>
        <dbReference type="ARBA" id="ARBA00022525"/>
    </source>
</evidence>
<reference evidence="15" key="1">
    <citation type="journal article" date="2023" name="Mol. Phylogenet. Evol.">
        <title>Genome-scale phylogeny and comparative genomics of the fungal order Sordariales.</title>
        <authorList>
            <person name="Hensen N."/>
            <person name="Bonometti L."/>
            <person name="Westerberg I."/>
            <person name="Brannstrom I.O."/>
            <person name="Guillou S."/>
            <person name="Cros-Aarteil S."/>
            <person name="Calhoun S."/>
            <person name="Haridas S."/>
            <person name="Kuo A."/>
            <person name="Mondo S."/>
            <person name="Pangilinan J."/>
            <person name="Riley R."/>
            <person name="LaButti K."/>
            <person name="Andreopoulos B."/>
            <person name="Lipzen A."/>
            <person name="Chen C."/>
            <person name="Yan M."/>
            <person name="Daum C."/>
            <person name="Ng V."/>
            <person name="Clum A."/>
            <person name="Steindorff A."/>
            <person name="Ohm R.A."/>
            <person name="Martin F."/>
            <person name="Silar P."/>
            <person name="Natvig D.O."/>
            <person name="Lalanne C."/>
            <person name="Gautier V."/>
            <person name="Ament-Velasquez S.L."/>
            <person name="Kruys A."/>
            <person name="Hutchinson M.I."/>
            <person name="Powell A.J."/>
            <person name="Barry K."/>
            <person name="Miller A.N."/>
            <person name="Grigoriev I.V."/>
            <person name="Debuchy R."/>
            <person name="Gladieux P."/>
            <person name="Hiltunen Thoren M."/>
            <person name="Johannesson H."/>
        </authorList>
    </citation>
    <scope>NUCLEOTIDE SEQUENCE</scope>
    <source>
        <strain evidence="15">CBS 103.79</strain>
    </source>
</reference>
<keyword evidence="7 10" id="KW-0326">Glycosidase</keyword>
<dbReference type="PROSITE" id="PS51164">
    <property type="entry name" value="CBM1_2"/>
    <property type="match status" value="1"/>
</dbReference>
<keyword evidence="5 10" id="KW-0378">Hydrolase</keyword>
<name>A0AAN6ML09_9PEZI</name>
<dbReference type="InterPro" id="IPR017853">
    <property type="entry name" value="GH"/>
</dbReference>
<evidence type="ECO:0000256" key="5">
    <source>
        <dbReference type="ARBA" id="ARBA00022801"/>
    </source>
</evidence>
<evidence type="ECO:0000256" key="8">
    <source>
        <dbReference type="ARBA" id="ARBA00023326"/>
    </source>
</evidence>
<keyword evidence="8 10" id="KW-0624">Polysaccharide degradation</keyword>
<dbReference type="InterPro" id="IPR000254">
    <property type="entry name" value="CBD"/>
</dbReference>
<dbReference type="Proteomes" id="UP001303889">
    <property type="component" value="Unassembled WGS sequence"/>
</dbReference>
<dbReference type="PRINTS" id="PR00134">
    <property type="entry name" value="GLHYDRLASE10"/>
</dbReference>
<dbReference type="InterPro" id="IPR044846">
    <property type="entry name" value="GH10"/>
</dbReference>
<keyword evidence="4 12" id="KW-0732">Signal</keyword>
<dbReference type="InterPro" id="IPR035971">
    <property type="entry name" value="CBD_sf"/>
</dbReference>
<dbReference type="EMBL" id="MU855483">
    <property type="protein sequence ID" value="KAK3902851.1"/>
    <property type="molecule type" value="Genomic_DNA"/>
</dbReference>
<dbReference type="PROSITE" id="PS00591">
    <property type="entry name" value="GH10_1"/>
    <property type="match status" value="1"/>
</dbReference>
<dbReference type="SMART" id="SM00633">
    <property type="entry name" value="Glyco_10"/>
    <property type="match status" value="1"/>
</dbReference>
<dbReference type="Gene3D" id="3.20.20.80">
    <property type="entry name" value="Glycosidases"/>
    <property type="match status" value="1"/>
</dbReference>
<dbReference type="InterPro" id="IPR031158">
    <property type="entry name" value="GH10_AS"/>
</dbReference>
<feature type="domain" description="GH10" evidence="14">
    <location>
        <begin position="74"/>
        <end position="364"/>
    </location>
</feature>
<dbReference type="InterPro" id="IPR001000">
    <property type="entry name" value="GH10_dom"/>
</dbReference>
<keyword evidence="3" id="KW-0964">Secreted</keyword>
<evidence type="ECO:0000259" key="13">
    <source>
        <dbReference type="PROSITE" id="PS51164"/>
    </source>
</evidence>
<evidence type="ECO:0000256" key="12">
    <source>
        <dbReference type="SAM" id="SignalP"/>
    </source>
</evidence>
<dbReference type="Pfam" id="PF00734">
    <property type="entry name" value="CBM_1"/>
    <property type="match status" value="1"/>
</dbReference>
<dbReference type="GO" id="GO:0000272">
    <property type="term" value="P:polysaccharide catabolic process"/>
    <property type="evidence" value="ECO:0007669"/>
    <property type="project" value="UniProtKB-KW"/>
</dbReference>
<gene>
    <name evidence="15" type="ORF">C8A05DRAFT_43802</name>
</gene>
<comment type="caution">
    <text evidence="15">The sequence shown here is derived from an EMBL/GenBank/DDBJ whole genome shotgun (WGS) entry which is preliminary data.</text>
</comment>
<evidence type="ECO:0000256" key="6">
    <source>
        <dbReference type="ARBA" id="ARBA00023277"/>
    </source>
</evidence>
<evidence type="ECO:0000256" key="4">
    <source>
        <dbReference type="ARBA" id="ARBA00022729"/>
    </source>
</evidence>
<feature type="domain" description="CBM1" evidence="13">
    <location>
        <begin position="17"/>
        <end position="53"/>
    </location>
</feature>
<dbReference type="PROSITE" id="PS51760">
    <property type="entry name" value="GH10_2"/>
    <property type="match status" value="1"/>
</dbReference>
<evidence type="ECO:0000256" key="9">
    <source>
        <dbReference type="PROSITE-ProRule" id="PRU10061"/>
    </source>
</evidence>